<protein>
    <submittedName>
        <fullName evidence="1">Uncharacterized protein</fullName>
    </submittedName>
</protein>
<proteinExistence type="predicted"/>
<dbReference type="AlphaFoldDB" id="A0A0D8XSE7"/>
<evidence type="ECO:0000313" key="2">
    <source>
        <dbReference type="Proteomes" id="UP000053766"/>
    </source>
</evidence>
<evidence type="ECO:0000313" key="1">
    <source>
        <dbReference type="EMBL" id="KJH47578.1"/>
    </source>
</evidence>
<reference evidence="1 2" key="1">
    <citation type="submission" date="2013-11" db="EMBL/GenBank/DDBJ databases">
        <title>Draft genome of the bovine lungworm Dictyocaulus viviparus.</title>
        <authorList>
            <person name="Mitreva M."/>
        </authorList>
    </citation>
    <scope>NUCLEOTIDE SEQUENCE [LARGE SCALE GENOMIC DNA]</scope>
    <source>
        <strain evidence="1 2">HannoverDv2000</strain>
    </source>
</reference>
<dbReference type="Proteomes" id="UP000053766">
    <property type="component" value="Unassembled WGS sequence"/>
</dbReference>
<gene>
    <name evidence="1" type="ORF">DICVIV_06330</name>
</gene>
<organism evidence="1 2">
    <name type="scientific">Dictyocaulus viviparus</name>
    <name type="common">Bovine lungworm</name>
    <dbReference type="NCBI Taxonomy" id="29172"/>
    <lineage>
        <taxon>Eukaryota</taxon>
        <taxon>Metazoa</taxon>
        <taxon>Ecdysozoa</taxon>
        <taxon>Nematoda</taxon>
        <taxon>Chromadorea</taxon>
        <taxon>Rhabditida</taxon>
        <taxon>Rhabditina</taxon>
        <taxon>Rhabditomorpha</taxon>
        <taxon>Strongyloidea</taxon>
        <taxon>Metastrongylidae</taxon>
        <taxon>Dictyocaulus</taxon>
    </lineage>
</organism>
<name>A0A0D8XSE7_DICVI</name>
<accession>A0A0D8XSE7</accession>
<reference evidence="2" key="2">
    <citation type="journal article" date="2016" name="Sci. Rep.">
        <title>Dictyocaulus viviparus genome, variome and transcriptome elucidate lungworm biology and support future intervention.</title>
        <authorList>
            <person name="McNulty S.N."/>
            <person name="Strube C."/>
            <person name="Rosa B.A."/>
            <person name="Martin J.C."/>
            <person name="Tyagi R."/>
            <person name="Choi Y.J."/>
            <person name="Wang Q."/>
            <person name="Hallsworth Pepin K."/>
            <person name="Zhang X."/>
            <person name="Ozersky P."/>
            <person name="Wilson R.K."/>
            <person name="Sternberg P.W."/>
            <person name="Gasser R.B."/>
            <person name="Mitreva M."/>
        </authorList>
    </citation>
    <scope>NUCLEOTIDE SEQUENCE [LARGE SCALE GENOMIC DNA]</scope>
    <source>
        <strain evidence="2">HannoverDv2000</strain>
    </source>
</reference>
<dbReference type="EMBL" id="KN716301">
    <property type="protein sequence ID" value="KJH47578.1"/>
    <property type="molecule type" value="Genomic_DNA"/>
</dbReference>
<keyword evidence="2" id="KW-1185">Reference proteome</keyword>
<sequence length="75" mass="8605">MTQIVFLDIWEINASSANEKDIQESVVVFVFGHNRYEEISVLFLQPLEQGRSFTGNFRSIIPLNYVIVSKIDKGI</sequence>